<dbReference type="EMBL" id="JAATTO010000014">
    <property type="protein sequence ID" value="MBC9978835.1"/>
    <property type="molecule type" value="Genomic_DNA"/>
</dbReference>
<feature type="chain" id="PRO_5045046580" evidence="1">
    <location>
        <begin position="21"/>
        <end position="152"/>
    </location>
</feature>
<dbReference type="RefSeq" id="WP_188102613.1">
    <property type="nucleotide sequence ID" value="NZ_JAANIH010000027.1"/>
</dbReference>
<evidence type="ECO:0000313" key="3">
    <source>
        <dbReference type="Proteomes" id="UP000639516"/>
    </source>
</evidence>
<sequence>MKTSTAVVIVLAMSWSAARAESWTTYRIPQSGTSVDIPSSIFTEPAGKPDGYGQQFRSSDGAADLTVQAVRRQQGISPAAFLATKQPPQGIVYKRITPDFFVVSSIKRAKIWYDRCNFTSRYVHCVLINYPAAEKRQWDAVVTRISHSLSGG</sequence>
<dbReference type="Proteomes" id="UP000639516">
    <property type="component" value="Unassembled WGS sequence"/>
</dbReference>
<keyword evidence="3" id="KW-1185">Reference proteome</keyword>
<proteinExistence type="predicted"/>
<name>A0ABR7U4B1_9BRAD</name>
<gene>
    <name evidence="2" type="ORF">HA482_11500</name>
</gene>
<protein>
    <submittedName>
        <fullName evidence="2">Uncharacterized protein</fullName>
    </submittedName>
</protein>
<comment type="caution">
    <text evidence="2">The sequence shown here is derived from an EMBL/GenBank/DDBJ whole genome shotgun (WGS) entry which is preliminary data.</text>
</comment>
<evidence type="ECO:0000256" key="1">
    <source>
        <dbReference type="SAM" id="SignalP"/>
    </source>
</evidence>
<feature type="signal peptide" evidence="1">
    <location>
        <begin position="1"/>
        <end position="20"/>
    </location>
</feature>
<keyword evidence="1" id="KW-0732">Signal</keyword>
<organism evidence="2 3">
    <name type="scientific">Bradyrhizobium campsiandrae</name>
    <dbReference type="NCBI Taxonomy" id="1729892"/>
    <lineage>
        <taxon>Bacteria</taxon>
        <taxon>Pseudomonadati</taxon>
        <taxon>Pseudomonadota</taxon>
        <taxon>Alphaproteobacteria</taxon>
        <taxon>Hyphomicrobiales</taxon>
        <taxon>Nitrobacteraceae</taxon>
        <taxon>Bradyrhizobium</taxon>
    </lineage>
</organism>
<evidence type="ECO:0000313" key="2">
    <source>
        <dbReference type="EMBL" id="MBC9978835.1"/>
    </source>
</evidence>
<reference evidence="2 3" key="1">
    <citation type="journal article" date="2020" name="Arch. Microbiol.">
        <title>Bradyrhizobium campsiandrae sp. nov., a nitrogen-fixing bacterial strain isolated from a native leguminous tree from the Amazon adapted to flooded conditions.</title>
        <authorList>
            <person name="Cabral Michel D."/>
            <person name="Martins da Costa E."/>
            <person name="Azarias Guimaraes A."/>
            <person name="Soares de Carvalho T."/>
            <person name="Santos de Castro Caputo P."/>
            <person name="Willems A."/>
            <person name="de Souza Moreira F.M."/>
        </authorList>
    </citation>
    <scope>NUCLEOTIDE SEQUENCE [LARGE SCALE GENOMIC DNA]</scope>
    <source>
        <strain evidence="3">INPA 384B</strain>
    </source>
</reference>
<accession>A0ABR7U4B1</accession>